<sequence>MSLEARISYSQSGPRIGNPWLEDECLQRFTRLLLDETNCDATDQQRVETDLASFGDKCSNEYMNMAENAARFPPQLEQFDQWGQRIDKLHLSEGWKYFMRETAVEGLAGIPYESSCPSAYIHQAVKLLLYEPSSSMAGCPLAMTHGAAAVIRHLLKEQEKNPYMQHKTVAALKHAFERLTTRDPTKSWTSGQWFTEKQGGSDLSKATQTFAIENQTSASTHKLSGFKWFTSAVDAQMTLTLASITKDSTVEMHNERKPLSLFFLETRKHAKTSQEEELNGDMLNGIKVIRLKDKMGTKQLPTAELVLENAGAHLVSPVGAGIKAVAPMLHVTRLHNALTAVSYMLRIRNIATDFAHRRHAFGSTIVDKPLHLQELVEYDMDSRGNLLLALEVSRLLGRVENGVGTDQDDGILRVISSLAKVFTSHECNRLMIQGSEMCGAVGLMTNHISRLRADASVLSVWEGSHATLSLDLLRIARREPEAITALEVSLKRTVEANSELLPHVNKMFESIAVCTKDLKKFEWNAFRLTMNLSRLIVTCLVWRTWLRTKHPEDRFLVEHWTGRLTREMVPIRSPEAFEQMRKFIPQSMRGNNRDSRGLLRSKV</sequence>
<dbReference type="SUPFAM" id="SSF56645">
    <property type="entry name" value="Acyl-CoA dehydrogenase NM domain-like"/>
    <property type="match status" value="1"/>
</dbReference>
<feature type="domain" description="Acyl-CoA oxidase/dehydrogenase middle" evidence="6">
    <location>
        <begin position="193"/>
        <end position="309"/>
    </location>
</feature>
<dbReference type="InterPro" id="IPR006091">
    <property type="entry name" value="Acyl-CoA_Oxase/DH_mid-dom"/>
</dbReference>
<dbReference type="Gene3D" id="2.40.110.20">
    <property type="match status" value="1"/>
</dbReference>
<evidence type="ECO:0000256" key="3">
    <source>
        <dbReference type="ARBA" id="ARBA00022827"/>
    </source>
</evidence>
<comment type="cofactor">
    <cofactor evidence="4">
        <name>FAD</name>
        <dbReference type="ChEBI" id="CHEBI:57692"/>
    </cofactor>
</comment>
<dbReference type="InterPro" id="IPR009100">
    <property type="entry name" value="AcylCoA_DH/oxidase_NM_dom_sf"/>
</dbReference>
<keyword evidence="2 4" id="KW-0285">Flavoprotein</keyword>
<dbReference type="InterPro" id="IPR036250">
    <property type="entry name" value="AcylCo_DH-like_C"/>
</dbReference>
<evidence type="ECO:0000256" key="2">
    <source>
        <dbReference type="ARBA" id="ARBA00022630"/>
    </source>
</evidence>
<keyword evidence="4" id="KW-0560">Oxidoreductase</keyword>
<name>A0A7S2W5N4_9STRA</name>
<dbReference type="Gene3D" id="6.10.250.600">
    <property type="match status" value="1"/>
</dbReference>
<organism evidence="8">
    <name type="scientific">Mucochytrium quahogii</name>
    <dbReference type="NCBI Taxonomy" id="96639"/>
    <lineage>
        <taxon>Eukaryota</taxon>
        <taxon>Sar</taxon>
        <taxon>Stramenopiles</taxon>
        <taxon>Bigyra</taxon>
        <taxon>Labyrinthulomycetes</taxon>
        <taxon>Thraustochytrida</taxon>
        <taxon>Thraustochytriidae</taxon>
        <taxon>Mucochytrium</taxon>
    </lineage>
</organism>
<protein>
    <recommendedName>
        <fullName evidence="9">Acyl-CoA dehydrogenase</fullName>
    </recommendedName>
</protein>
<evidence type="ECO:0008006" key="9">
    <source>
        <dbReference type="Google" id="ProtNLM"/>
    </source>
</evidence>
<proteinExistence type="inferred from homology"/>
<dbReference type="GO" id="GO:0003995">
    <property type="term" value="F:acyl-CoA dehydrogenase activity"/>
    <property type="evidence" value="ECO:0007669"/>
    <property type="project" value="TreeGrafter"/>
</dbReference>
<dbReference type="Gene3D" id="1.20.140.10">
    <property type="entry name" value="Butyryl-CoA Dehydrogenase, subunit A, domain 3"/>
    <property type="match status" value="1"/>
</dbReference>
<evidence type="ECO:0000313" key="8">
    <source>
        <dbReference type="EMBL" id="CAD9667571.1"/>
    </source>
</evidence>
<gene>
    <name evidence="8" type="ORF">QSP1433_LOCUS2135</name>
</gene>
<feature type="domain" description="Adaptive response protein AidB N-terminal" evidence="7">
    <location>
        <begin position="41"/>
        <end position="153"/>
    </location>
</feature>
<dbReference type="Pfam" id="PF02770">
    <property type="entry name" value="Acyl-CoA_dh_M"/>
    <property type="match status" value="1"/>
</dbReference>
<reference evidence="8" key="1">
    <citation type="submission" date="2021-01" db="EMBL/GenBank/DDBJ databases">
        <authorList>
            <person name="Corre E."/>
            <person name="Pelletier E."/>
            <person name="Niang G."/>
            <person name="Scheremetjew M."/>
            <person name="Finn R."/>
            <person name="Kale V."/>
            <person name="Holt S."/>
            <person name="Cochrane G."/>
            <person name="Meng A."/>
            <person name="Brown T."/>
            <person name="Cohen L."/>
        </authorList>
    </citation>
    <scope>NUCLEOTIDE SEQUENCE</scope>
    <source>
        <strain evidence="8">NY070348D</strain>
    </source>
</reference>
<dbReference type="InterPro" id="IPR009075">
    <property type="entry name" value="AcylCo_DH/oxidase_C"/>
</dbReference>
<feature type="domain" description="Acyl-CoA dehydrogenase/oxidase C-terminal" evidence="5">
    <location>
        <begin position="319"/>
        <end position="468"/>
    </location>
</feature>
<evidence type="ECO:0000259" key="7">
    <source>
        <dbReference type="Pfam" id="PF18158"/>
    </source>
</evidence>
<evidence type="ECO:0000256" key="1">
    <source>
        <dbReference type="ARBA" id="ARBA00009347"/>
    </source>
</evidence>
<dbReference type="EMBL" id="HBHK01003521">
    <property type="protein sequence ID" value="CAD9667571.1"/>
    <property type="molecule type" value="Transcribed_RNA"/>
</dbReference>
<comment type="similarity">
    <text evidence="1 4">Belongs to the acyl-CoA dehydrogenase family.</text>
</comment>
<evidence type="ECO:0000259" key="6">
    <source>
        <dbReference type="Pfam" id="PF02770"/>
    </source>
</evidence>
<dbReference type="AlphaFoldDB" id="A0A7S2W5N4"/>
<evidence type="ECO:0000256" key="4">
    <source>
        <dbReference type="RuleBase" id="RU362125"/>
    </source>
</evidence>
<evidence type="ECO:0000259" key="5">
    <source>
        <dbReference type="Pfam" id="PF00441"/>
    </source>
</evidence>
<accession>A0A7S2W5N4</accession>
<dbReference type="Pfam" id="PF00441">
    <property type="entry name" value="Acyl-CoA_dh_1"/>
    <property type="match status" value="1"/>
</dbReference>
<keyword evidence="3 4" id="KW-0274">FAD</keyword>
<dbReference type="InterPro" id="IPR052904">
    <property type="entry name" value="Acyl-CoA_dehydrogenase-like"/>
</dbReference>
<dbReference type="Pfam" id="PF18158">
    <property type="entry name" value="AidB_N"/>
    <property type="match status" value="1"/>
</dbReference>
<dbReference type="SUPFAM" id="SSF47203">
    <property type="entry name" value="Acyl-CoA dehydrogenase C-terminal domain-like"/>
    <property type="match status" value="1"/>
</dbReference>
<dbReference type="PANTHER" id="PTHR42707">
    <property type="entry name" value="ACYL-COA DEHYDROGENASE"/>
    <property type="match status" value="1"/>
</dbReference>
<dbReference type="PANTHER" id="PTHR42707:SF2">
    <property type="entry name" value="ACD11 DEHYDROGENASE"/>
    <property type="match status" value="1"/>
</dbReference>
<dbReference type="InterPro" id="IPR041504">
    <property type="entry name" value="AidB_N"/>
</dbReference>